<protein>
    <submittedName>
        <fullName evidence="2">Uncharacterized protein</fullName>
    </submittedName>
</protein>
<keyword evidence="1" id="KW-0812">Transmembrane</keyword>
<comment type="caution">
    <text evidence="2">The sequence shown here is derived from an EMBL/GenBank/DDBJ whole genome shotgun (WGS) entry which is preliminary data.</text>
</comment>
<dbReference type="EMBL" id="LQYN01000009">
    <property type="protein sequence ID" value="KYD11095.1"/>
    <property type="molecule type" value="Genomic_DNA"/>
</dbReference>
<feature type="transmembrane region" description="Helical" evidence="1">
    <location>
        <begin position="102"/>
        <end position="124"/>
    </location>
</feature>
<sequence length="161" mass="16852">MKTQTLGFNEFMDGTYKIKGKLRKQKIVKKSVSVASSITIPIALTGGIGAIGLVMTGVKALATTNTSAIMPVASAVPVGAKEWMGEQTLSALAHVLDPVVDILVALSFPIASVVIVGACFMFMFGNSEKGWSMIQNAGLGYVLIQVSPLILNVLKQVGNAV</sequence>
<dbReference type="STRING" id="46224.B4102_2279"/>
<dbReference type="AlphaFoldDB" id="A0A150LFS2"/>
<keyword evidence="1" id="KW-0472">Membrane</keyword>
<gene>
    <name evidence="2" type="ORF">B4102_2279</name>
</gene>
<evidence type="ECO:0000256" key="1">
    <source>
        <dbReference type="SAM" id="Phobius"/>
    </source>
</evidence>
<accession>A0A150LFS2</accession>
<proteinExistence type="predicted"/>
<dbReference type="OrthoDB" id="2454059at2"/>
<evidence type="ECO:0000313" key="2">
    <source>
        <dbReference type="EMBL" id="KYD11095.1"/>
    </source>
</evidence>
<feature type="transmembrane region" description="Helical" evidence="1">
    <location>
        <begin position="32"/>
        <end position="55"/>
    </location>
</feature>
<evidence type="ECO:0000313" key="3">
    <source>
        <dbReference type="Proteomes" id="UP000075666"/>
    </source>
</evidence>
<name>A0A150LFS2_9BACI</name>
<dbReference type="RefSeq" id="WP_066226594.1">
    <property type="nucleotide sequence ID" value="NZ_LQYN01000009.1"/>
</dbReference>
<dbReference type="PATRIC" id="fig|46224.3.peg.231"/>
<organism evidence="2 3">
    <name type="scientific">Heyndrickxia sporothermodurans</name>
    <dbReference type="NCBI Taxonomy" id="46224"/>
    <lineage>
        <taxon>Bacteria</taxon>
        <taxon>Bacillati</taxon>
        <taxon>Bacillota</taxon>
        <taxon>Bacilli</taxon>
        <taxon>Bacillales</taxon>
        <taxon>Bacillaceae</taxon>
        <taxon>Heyndrickxia</taxon>
    </lineage>
</organism>
<reference evidence="2 3" key="1">
    <citation type="submission" date="2016-01" db="EMBL/GenBank/DDBJ databases">
        <title>Genome Sequences of Twelve Sporeforming Bacillus Species Isolated from Foods.</title>
        <authorList>
            <person name="Berendsen E.M."/>
            <person name="Wells-Bennik M.H."/>
            <person name="Krawcyk A.O."/>
            <person name="De Jong A."/>
            <person name="Holsappel S."/>
            <person name="Eijlander R.T."/>
            <person name="Kuipers O.P."/>
        </authorList>
    </citation>
    <scope>NUCLEOTIDE SEQUENCE [LARGE SCALE GENOMIC DNA]</scope>
    <source>
        <strain evidence="2 3">B4102</strain>
    </source>
</reference>
<dbReference type="Proteomes" id="UP000075666">
    <property type="component" value="Unassembled WGS sequence"/>
</dbReference>
<keyword evidence="1" id="KW-1133">Transmembrane helix</keyword>
<keyword evidence="3" id="KW-1185">Reference proteome</keyword>